<dbReference type="RefSeq" id="WP_012873156.1">
    <property type="nucleotide sequence ID" value="NC_013524.1"/>
</dbReference>
<dbReference type="EMBL" id="CP001824">
    <property type="protein sequence ID" value="ACZ40118.1"/>
    <property type="molecule type" value="Genomic_DNA"/>
</dbReference>
<dbReference type="PANTHER" id="PTHR45772">
    <property type="entry name" value="CONSERVED COMPONENT OF ABC TRANSPORTER FOR NATURAL AMINO ACIDS-RELATED"/>
    <property type="match status" value="1"/>
</dbReference>
<accession>D1C8H5</accession>
<dbReference type="Pfam" id="PF00005">
    <property type="entry name" value="ABC_tran"/>
    <property type="match status" value="1"/>
</dbReference>
<gene>
    <name evidence="5" type="ordered locus">Sthe_2704</name>
</gene>
<dbReference type="eggNOG" id="COG0411">
    <property type="taxonomic scope" value="Bacteria"/>
</dbReference>
<dbReference type="GO" id="GO:0042941">
    <property type="term" value="P:D-alanine transmembrane transport"/>
    <property type="evidence" value="ECO:0007669"/>
    <property type="project" value="TreeGrafter"/>
</dbReference>
<evidence type="ECO:0000256" key="3">
    <source>
        <dbReference type="ARBA" id="ARBA00022840"/>
    </source>
</evidence>
<dbReference type="CDD" id="cd03219">
    <property type="entry name" value="ABC_Mj1267_LivG_branched"/>
    <property type="match status" value="1"/>
</dbReference>
<dbReference type="SUPFAM" id="SSF52540">
    <property type="entry name" value="P-loop containing nucleoside triphosphate hydrolases"/>
    <property type="match status" value="1"/>
</dbReference>
<dbReference type="InParanoid" id="D1C8H5"/>
<protein>
    <submittedName>
        <fullName evidence="5">ABC transporter related protein</fullName>
    </submittedName>
</protein>
<dbReference type="InterPro" id="IPR003593">
    <property type="entry name" value="AAA+_ATPase"/>
</dbReference>
<dbReference type="GO" id="GO:0005304">
    <property type="term" value="F:L-valine transmembrane transporter activity"/>
    <property type="evidence" value="ECO:0007669"/>
    <property type="project" value="TreeGrafter"/>
</dbReference>
<evidence type="ECO:0000259" key="4">
    <source>
        <dbReference type="PROSITE" id="PS50893"/>
    </source>
</evidence>
<dbReference type="HOGENOM" id="CLU_000604_1_2_0"/>
<keyword evidence="6" id="KW-1185">Reference proteome</keyword>
<evidence type="ECO:0000256" key="1">
    <source>
        <dbReference type="ARBA" id="ARBA00022448"/>
    </source>
</evidence>
<dbReference type="Proteomes" id="UP000002027">
    <property type="component" value="Chromosome 2"/>
</dbReference>
<dbReference type="AlphaFoldDB" id="D1C8H5"/>
<dbReference type="Gene3D" id="3.40.50.300">
    <property type="entry name" value="P-loop containing nucleotide triphosphate hydrolases"/>
    <property type="match status" value="1"/>
</dbReference>
<evidence type="ECO:0000313" key="6">
    <source>
        <dbReference type="Proteomes" id="UP000002027"/>
    </source>
</evidence>
<proteinExistence type="predicted"/>
<keyword evidence="3" id="KW-0067">ATP-binding</keyword>
<dbReference type="GO" id="GO:0005886">
    <property type="term" value="C:plasma membrane"/>
    <property type="evidence" value="ECO:0007669"/>
    <property type="project" value="TreeGrafter"/>
</dbReference>
<dbReference type="PANTHER" id="PTHR45772:SF7">
    <property type="entry name" value="AMINO ACID ABC TRANSPORTER ATP-BINDING PROTEIN"/>
    <property type="match status" value="1"/>
</dbReference>
<dbReference type="GO" id="GO:0016887">
    <property type="term" value="F:ATP hydrolysis activity"/>
    <property type="evidence" value="ECO:0007669"/>
    <property type="project" value="InterPro"/>
</dbReference>
<reference evidence="6" key="1">
    <citation type="submission" date="2009-11" db="EMBL/GenBank/DDBJ databases">
        <title>The complete chromosome 2 of Sphaerobacter thermophilus DSM 20745.</title>
        <authorList>
            <person name="Lucas S."/>
            <person name="Copeland A."/>
            <person name="Lapidus A."/>
            <person name="Glavina del Rio T."/>
            <person name="Dalin E."/>
            <person name="Tice H."/>
            <person name="Bruce D."/>
            <person name="Goodwin L."/>
            <person name="Pitluck S."/>
            <person name="Kyrpides N."/>
            <person name="Mavromatis K."/>
            <person name="Ivanova N."/>
            <person name="Mikhailova N."/>
            <person name="LaButti K.M."/>
            <person name="Clum A."/>
            <person name="Sun H.I."/>
            <person name="Brettin T."/>
            <person name="Detter J.C."/>
            <person name="Han C."/>
            <person name="Larimer F."/>
            <person name="Land M."/>
            <person name="Hauser L."/>
            <person name="Markowitz V."/>
            <person name="Cheng J.F."/>
            <person name="Hugenholtz P."/>
            <person name="Woyke T."/>
            <person name="Wu D."/>
            <person name="Steenblock K."/>
            <person name="Schneider S."/>
            <person name="Pukall R."/>
            <person name="Goeker M."/>
            <person name="Klenk H.P."/>
            <person name="Eisen J.A."/>
        </authorList>
    </citation>
    <scope>NUCLEOTIDE SEQUENCE [LARGE SCALE GENOMIC DNA]</scope>
    <source>
        <strain evidence="6">ATCC 49802 / DSM 20745 / S 6022</strain>
    </source>
</reference>
<evidence type="ECO:0000313" key="5">
    <source>
        <dbReference type="EMBL" id="ACZ40118.1"/>
    </source>
</evidence>
<dbReference type="SMART" id="SM00382">
    <property type="entry name" value="AAA"/>
    <property type="match status" value="1"/>
</dbReference>
<keyword evidence="2" id="KW-0547">Nucleotide-binding</keyword>
<dbReference type="GO" id="GO:1903806">
    <property type="term" value="P:L-isoleucine import across plasma membrane"/>
    <property type="evidence" value="ECO:0007669"/>
    <property type="project" value="TreeGrafter"/>
</dbReference>
<dbReference type="GO" id="GO:1903805">
    <property type="term" value="P:L-valine import across plasma membrane"/>
    <property type="evidence" value="ECO:0007669"/>
    <property type="project" value="TreeGrafter"/>
</dbReference>
<feature type="domain" description="ABC transporter" evidence="4">
    <location>
        <begin position="6"/>
        <end position="247"/>
    </location>
</feature>
<evidence type="ECO:0000256" key="2">
    <source>
        <dbReference type="ARBA" id="ARBA00022741"/>
    </source>
</evidence>
<dbReference type="InterPro" id="IPR027417">
    <property type="entry name" value="P-loop_NTPase"/>
</dbReference>
<dbReference type="OrthoDB" id="9806149at2"/>
<dbReference type="GO" id="GO:0015808">
    <property type="term" value="P:L-alanine transport"/>
    <property type="evidence" value="ECO:0007669"/>
    <property type="project" value="TreeGrafter"/>
</dbReference>
<reference evidence="5 6" key="2">
    <citation type="journal article" date="2010" name="Stand. Genomic Sci.">
        <title>Complete genome sequence of Desulfohalobium retbaense type strain (HR(100)).</title>
        <authorList>
            <person name="Spring S."/>
            <person name="Nolan M."/>
            <person name="Lapidus A."/>
            <person name="Glavina Del Rio T."/>
            <person name="Copeland A."/>
            <person name="Tice H."/>
            <person name="Cheng J.F."/>
            <person name="Lucas S."/>
            <person name="Land M."/>
            <person name="Chen F."/>
            <person name="Bruce D."/>
            <person name="Goodwin L."/>
            <person name="Pitluck S."/>
            <person name="Ivanova N."/>
            <person name="Mavromatis K."/>
            <person name="Mikhailova N."/>
            <person name="Pati A."/>
            <person name="Chen A."/>
            <person name="Palaniappan K."/>
            <person name="Hauser L."/>
            <person name="Chang Y.J."/>
            <person name="Jeffries C.D."/>
            <person name="Munk C."/>
            <person name="Kiss H."/>
            <person name="Chain P."/>
            <person name="Han C."/>
            <person name="Brettin T."/>
            <person name="Detter J.C."/>
            <person name="Schuler E."/>
            <person name="Goker M."/>
            <person name="Rohde M."/>
            <person name="Bristow J."/>
            <person name="Eisen J.A."/>
            <person name="Markowitz V."/>
            <person name="Hugenholtz P."/>
            <person name="Kyrpides N.C."/>
            <person name="Klenk H.P."/>
        </authorList>
    </citation>
    <scope>NUCLEOTIDE SEQUENCE [LARGE SCALE GENOMIC DNA]</scope>
    <source>
        <strain evidence="6">ATCC 49802 / DSM 20745 / S 6022</strain>
    </source>
</reference>
<dbReference type="GO" id="GO:0005524">
    <property type="term" value="F:ATP binding"/>
    <property type="evidence" value="ECO:0007669"/>
    <property type="project" value="UniProtKB-KW"/>
</dbReference>
<dbReference type="GO" id="GO:0015188">
    <property type="term" value="F:L-isoleucine transmembrane transporter activity"/>
    <property type="evidence" value="ECO:0007669"/>
    <property type="project" value="TreeGrafter"/>
</dbReference>
<name>D1C8H5_SPHTD</name>
<dbReference type="GO" id="GO:0015192">
    <property type="term" value="F:L-phenylalanine transmembrane transporter activity"/>
    <property type="evidence" value="ECO:0007669"/>
    <property type="project" value="TreeGrafter"/>
</dbReference>
<dbReference type="InterPro" id="IPR051120">
    <property type="entry name" value="ABC_AA/LPS_Transport"/>
</dbReference>
<dbReference type="InterPro" id="IPR003439">
    <property type="entry name" value="ABC_transporter-like_ATP-bd"/>
</dbReference>
<keyword evidence="1" id="KW-0813">Transport</keyword>
<dbReference type="STRING" id="479434.Sthe_2704"/>
<sequence length="254" mass="28204">MTAPALQLEDVTKTIGGLTILDGVPLTVQPGERRAIIGPNGAGKTTLLNVIAGFLPPTRGRVLVFGRDVTRLPAHRRVDVGLLKTNQQPAVLRELTALENVLLALLRGRHRFFGLAGSVDRDREARRQAMAVLEEWDLLDVANERVQHLSHGYQRRLELAARFAMRPRLLLLDEPAAGLAADEIPAFLERLQRLPRDMTVVLVEHSMRVVFAFADRITVLHHGAVLTEGTPDEVRQDRYAQEAYLSGGTRRNDA</sequence>
<dbReference type="PROSITE" id="PS50893">
    <property type="entry name" value="ABC_TRANSPORTER_2"/>
    <property type="match status" value="1"/>
</dbReference>
<dbReference type="KEGG" id="sti:Sthe_2704"/>
<organism evidence="5 6">
    <name type="scientific">Sphaerobacter thermophilus (strain ATCC 49802 / DSM 20745 / KCCM 41009 / NCIMB 13125 / S 6022)</name>
    <dbReference type="NCBI Taxonomy" id="479434"/>
    <lineage>
        <taxon>Bacteria</taxon>
        <taxon>Pseudomonadati</taxon>
        <taxon>Thermomicrobiota</taxon>
        <taxon>Thermomicrobia</taxon>
        <taxon>Sphaerobacterales</taxon>
        <taxon>Sphaerobacterineae</taxon>
        <taxon>Sphaerobacteraceae</taxon>
        <taxon>Sphaerobacter</taxon>
    </lineage>
</organism>